<keyword evidence="2" id="KW-0649">Protein kinase inhibitor</keyword>
<dbReference type="RefSeq" id="WP_210809419.1">
    <property type="nucleotide sequence ID" value="NZ_JAGQDG010000004.1"/>
</dbReference>
<dbReference type="NCBIfam" id="TIGR00481">
    <property type="entry name" value="YbhB/YbcL family Raf kinase inhibitor-like protein"/>
    <property type="match status" value="1"/>
</dbReference>
<dbReference type="EMBL" id="JAGQDG010000004">
    <property type="protein sequence ID" value="MBQ0936109.1"/>
    <property type="molecule type" value="Genomic_DNA"/>
</dbReference>
<dbReference type="GO" id="GO:0004860">
    <property type="term" value="F:protein kinase inhibitor activity"/>
    <property type="evidence" value="ECO:0007669"/>
    <property type="project" value="UniProtKB-KW"/>
</dbReference>
<dbReference type="InterPro" id="IPR036610">
    <property type="entry name" value="PEBP-like_sf"/>
</dbReference>
<dbReference type="CDD" id="cd00865">
    <property type="entry name" value="PEBP_bact_arch"/>
    <property type="match status" value="1"/>
</dbReference>
<feature type="signal peptide" evidence="1">
    <location>
        <begin position="1"/>
        <end position="26"/>
    </location>
</feature>
<feature type="chain" id="PRO_5045559833" evidence="1">
    <location>
        <begin position="27"/>
        <end position="204"/>
    </location>
</feature>
<sequence length="204" mass="20522">MRFPSFPKFSSTLLAALLIGAPAAQAQSTAPMTLSSPDLASGQFSLPLVANGFGCTGQNVSPALSWNNVPAGTQSLALLMHDPDAPTGSGFWHWVVLNLPANTTGLARGAGTGAGQLPAGSVAGNTDFMNTGVTGAGGYGGPCPPVGHGPHRYNFTLYALAVPDVFAAAGIPRNGTATLAGFALNHGLGKAVLAKASFTATYQR</sequence>
<keyword evidence="1" id="KW-0732">Signal</keyword>
<dbReference type="PANTHER" id="PTHR30289:SF1">
    <property type="entry name" value="PEBP (PHOSPHATIDYLETHANOLAMINE-BINDING PROTEIN) FAMILY PROTEIN"/>
    <property type="match status" value="1"/>
</dbReference>
<dbReference type="Proteomes" id="UP000672097">
    <property type="component" value="Unassembled WGS sequence"/>
</dbReference>
<organism evidence="2 3">
    <name type="scientific">Ideonella paludis</name>
    <dbReference type="NCBI Taxonomy" id="1233411"/>
    <lineage>
        <taxon>Bacteria</taxon>
        <taxon>Pseudomonadati</taxon>
        <taxon>Pseudomonadota</taxon>
        <taxon>Betaproteobacteria</taxon>
        <taxon>Burkholderiales</taxon>
        <taxon>Sphaerotilaceae</taxon>
        <taxon>Ideonella</taxon>
    </lineage>
</organism>
<proteinExistence type="predicted"/>
<dbReference type="SUPFAM" id="SSF49777">
    <property type="entry name" value="PEBP-like"/>
    <property type="match status" value="1"/>
</dbReference>
<name>A0ABS5DYE8_9BURK</name>
<keyword evidence="3" id="KW-1185">Reference proteome</keyword>
<reference evidence="2 3" key="1">
    <citation type="submission" date="2021-04" db="EMBL/GenBank/DDBJ databases">
        <title>The genome sequence of type strain Ideonella paludis KCTC 32238.</title>
        <authorList>
            <person name="Liu Y."/>
        </authorList>
    </citation>
    <scope>NUCLEOTIDE SEQUENCE [LARGE SCALE GENOMIC DNA]</scope>
    <source>
        <strain evidence="2 3">KCTC 32238</strain>
    </source>
</reference>
<dbReference type="InterPro" id="IPR005247">
    <property type="entry name" value="YbhB_YbcL/LppC-like"/>
</dbReference>
<evidence type="ECO:0000256" key="1">
    <source>
        <dbReference type="SAM" id="SignalP"/>
    </source>
</evidence>
<comment type="caution">
    <text evidence="2">The sequence shown here is derived from an EMBL/GenBank/DDBJ whole genome shotgun (WGS) entry which is preliminary data.</text>
</comment>
<accession>A0ABS5DYE8</accession>
<dbReference type="PANTHER" id="PTHR30289">
    <property type="entry name" value="UNCHARACTERIZED PROTEIN YBCL-RELATED"/>
    <property type="match status" value="1"/>
</dbReference>
<gene>
    <name evidence="2" type="ORF">KAK11_12290</name>
</gene>
<dbReference type="InterPro" id="IPR008914">
    <property type="entry name" value="PEBP"/>
</dbReference>
<dbReference type="Gene3D" id="3.90.280.10">
    <property type="entry name" value="PEBP-like"/>
    <property type="match status" value="1"/>
</dbReference>
<dbReference type="Pfam" id="PF01161">
    <property type="entry name" value="PBP"/>
    <property type="match status" value="1"/>
</dbReference>
<evidence type="ECO:0000313" key="3">
    <source>
        <dbReference type="Proteomes" id="UP000672097"/>
    </source>
</evidence>
<protein>
    <submittedName>
        <fullName evidence="2">YbhB/YbcL family Raf kinase inhibitor-like protein</fullName>
    </submittedName>
</protein>
<evidence type="ECO:0000313" key="2">
    <source>
        <dbReference type="EMBL" id="MBQ0936109.1"/>
    </source>
</evidence>